<dbReference type="PANTHER" id="PTHR43531:SF14">
    <property type="entry name" value="METHYL-ACCEPTING CHEMOTAXIS PROTEIN I-RELATED"/>
    <property type="match status" value="1"/>
</dbReference>
<keyword evidence="3" id="KW-0807">Transducer</keyword>
<dbReference type="GO" id="GO:0004888">
    <property type="term" value="F:transmembrane signaling receptor activity"/>
    <property type="evidence" value="ECO:0007669"/>
    <property type="project" value="InterPro"/>
</dbReference>
<sequence length="489" mass="50912">MMTLMLIVASVVTMVLGIAGYLLSLAITRPIPRLAGAMQSIAAGDFETEVPYTGRGNEVGAMARAVEVFRDNGQKVAEMTEAEAARIIADQANRQQMMRQLQSAFGEVVDAAVAGDFTRRVNVEFPDAELNGLAASINNLVSSFHRGVTDIGTVLGALADADLTQGMAGEYEGAFARLKADTSAVTDKLAAVVGQLKDTSGALKTATGEILSGANDLSERTTKQAATIEETSAAMEQLASTVLANAERANGASAVAATVTQTAEEGGVVMHQATEAMERITVSSGKISNIIGLIDDIAFQTNLLALNASVEAARAGDAGKGFAVVAVEVRRLAQSAARASSDVKVLIEQSAGEVRGGTRLVADAAAKLEAMLSAARSSNELMSGIARDSREQASAIDEVNTAVRTMDEMTQHNAALVEEINAAIEQTEAQANELDRIVDVFKLEEAPAGLRRPVAAPPAPAGFSAKLKTVAQGYLSQGNAAIDKDWSAF</sequence>
<name>A0A0F5LUI9_9HYPH</name>
<dbReference type="CDD" id="cd06225">
    <property type="entry name" value="HAMP"/>
    <property type="match status" value="1"/>
</dbReference>
<dbReference type="PROSITE" id="PS50885">
    <property type="entry name" value="HAMP"/>
    <property type="match status" value="2"/>
</dbReference>
<dbReference type="SUPFAM" id="SSF58104">
    <property type="entry name" value="Methyl-accepting chemotaxis protein (MCP) signaling domain"/>
    <property type="match status" value="1"/>
</dbReference>
<dbReference type="Proteomes" id="UP000033608">
    <property type="component" value="Unassembled WGS sequence"/>
</dbReference>
<evidence type="ECO:0000313" key="8">
    <source>
        <dbReference type="Proteomes" id="UP000033608"/>
    </source>
</evidence>
<evidence type="ECO:0000313" key="7">
    <source>
        <dbReference type="EMBL" id="KKB85322.1"/>
    </source>
</evidence>
<dbReference type="Pfam" id="PF00672">
    <property type="entry name" value="HAMP"/>
    <property type="match status" value="1"/>
</dbReference>
<feature type="domain" description="HAMP" evidence="6">
    <location>
        <begin position="107"/>
        <end position="149"/>
    </location>
</feature>
<comment type="similarity">
    <text evidence="2">Belongs to the methyl-accepting chemotaxis (MCP) protein family.</text>
</comment>
<evidence type="ECO:0000259" key="6">
    <source>
        <dbReference type="PROSITE" id="PS50885"/>
    </source>
</evidence>
<dbReference type="GO" id="GO:0007165">
    <property type="term" value="P:signal transduction"/>
    <property type="evidence" value="ECO:0007669"/>
    <property type="project" value="UniProtKB-KW"/>
</dbReference>
<evidence type="ECO:0000259" key="5">
    <source>
        <dbReference type="PROSITE" id="PS50111"/>
    </source>
</evidence>
<dbReference type="InterPro" id="IPR004089">
    <property type="entry name" value="MCPsignal_dom"/>
</dbReference>
<dbReference type="SMART" id="SM00304">
    <property type="entry name" value="HAMP"/>
    <property type="match status" value="2"/>
</dbReference>
<feature type="domain" description="Methyl-accepting transducer" evidence="5">
    <location>
        <begin position="199"/>
        <end position="428"/>
    </location>
</feature>
<evidence type="ECO:0000256" key="3">
    <source>
        <dbReference type="PROSITE-ProRule" id="PRU00284"/>
    </source>
</evidence>
<dbReference type="SMART" id="SM00283">
    <property type="entry name" value="MA"/>
    <property type="match status" value="1"/>
</dbReference>
<evidence type="ECO:0000256" key="2">
    <source>
        <dbReference type="ARBA" id="ARBA00029447"/>
    </source>
</evidence>
<dbReference type="PROSITE" id="PS50111">
    <property type="entry name" value="CHEMOTAXIS_TRANSDUC_2"/>
    <property type="match status" value="1"/>
</dbReference>
<comment type="caution">
    <text evidence="7">The sequence shown here is derived from an EMBL/GenBank/DDBJ whole genome shotgun (WGS) entry which is preliminary data.</text>
</comment>
<keyword evidence="1" id="KW-0488">Methylation</keyword>
<dbReference type="PATRIC" id="fig|1121477.3.peg.2486"/>
<dbReference type="Pfam" id="PF00015">
    <property type="entry name" value="MCPsignal"/>
    <property type="match status" value="1"/>
</dbReference>
<organism evidence="7 8">
    <name type="scientific">Devosia limi DSM 17137</name>
    <dbReference type="NCBI Taxonomy" id="1121477"/>
    <lineage>
        <taxon>Bacteria</taxon>
        <taxon>Pseudomonadati</taxon>
        <taxon>Pseudomonadota</taxon>
        <taxon>Alphaproteobacteria</taxon>
        <taxon>Hyphomicrobiales</taxon>
        <taxon>Devosiaceae</taxon>
        <taxon>Devosia</taxon>
    </lineage>
</organism>
<evidence type="ECO:0008006" key="9">
    <source>
        <dbReference type="Google" id="ProtNLM"/>
    </source>
</evidence>
<dbReference type="Gene3D" id="1.10.8.500">
    <property type="entry name" value="HAMP domain in histidine kinase"/>
    <property type="match status" value="1"/>
</dbReference>
<feature type="coiled-coil region" evidence="4">
    <location>
        <begin position="406"/>
        <end position="444"/>
    </location>
</feature>
<dbReference type="InterPro" id="IPR003660">
    <property type="entry name" value="HAMP_dom"/>
</dbReference>
<keyword evidence="4" id="KW-0175">Coiled coil</keyword>
<evidence type="ECO:0000256" key="1">
    <source>
        <dbReference type="ARBA" id="ARBA00022481"/>
    </source>
</evidence>
<dbReference type="AlphaFoldDB" id="A0A0F5LUI9"/>
<dbReference type="Gene3D" id="1.10.287.950">
    <property type="entry name" value="Methyl-accepting chemotaxis protein"/>
    <property type="match status" value="1"/>
</dbReference>
<dbReference type="STRING" id="1121477.SAMN02745223_03799"/>
<gene>
    <name evidence="7" type="ORF">VW29_06985</name>
</gene>
<evidence type="ECO:0000256" key="4">
    <source>
        <dbReference type="SAM" id="Coils"/>
    </source>
</evidence>
<dbReference type="InterPro" id="IPR051310">
    <property type="entry name" value="MCP_chemotaxis"/>
</dbReference>
<dbReference type="GO" id="GO:0006935">
    <property type="term" value="P:chemotaxis"/>
    <property type="evidence" value="ECO:0007669"/>
    <property type="project" value="InterPro"/>
</dbReference>
<dbReference type="InterPro" id="IPR004090">
    <property type="entry name" value="Chemotax_Me-accpt_rcpt"/>
</dbReference>
<dbReference type="GO" id="GO:0005886">
    <property type="term" value="C:plasma membrane"/>
    <property type="evidence" value="ECO:0007669"/>
    <property type="project" value="TreeGrafter"/>
</dbReference>
<accession>A0A0F5LUI9</accession>
<proteinExistence type="inferred from homology"/>
<dbReference type="EMBL" id="LAJF01000059">
    <property type="protein sequence ID" value="KKB85322.1"/>
    <property type="molecule type" value="Genomic_DNA"/>
</dbReference>
<reference evidence="7 8" key="1">
    <citation type="submission" date="2015-03" db="EMBL/GenBank/DDBJ databases">
        <authorList>
            <person name="Hassan Y.I."/>
            <person name="Lepp D."/>
            <person name="Zhou T."/>
        </authorList>
    </citation>
    <scope>NUCLEOTIDE SEQUENCE [LARGE SCALE GENOMIC DNA]</scope>
    <source>
        <strain evidence="7 8">DSM 17137</strain>
    </source>
</reference>
<dbReference type="PRINTS" id="PR00260">
    <property type="entry name" value="CHEMTRNSDUCR"/>
</dbReference>
<dbReference type="SUPFAM" id="SSF158472">
    <property type="entry name" value="HAMP domain-like"/>
    <property type="match status" value="1"/>
</dbReference>
<keyword evidence="8" id="KW-1185">Reference proteome</keyword>
<protein>
    <recommendedName>
        <fullName evidence="9">Methyl-accepting chemotaxis protein</fullName>
    </recommendedName>
</protein>
<feature type="domain" description="HAMP" evidence="6">
    <location>
        <begin position="25"/>
        <end position="78"/>
    </location>
</feature>
<dbReference type="PANTHER" id="PTHR43531">
    <property type="entry name" value="PROTEIN ICFG"/>
    <property type="match status" value="1"/>
</dbReference>